<dbReference type="Proteomes" id="UP000203408">
    <property type="component" value="Segment"/>
</dbReference>
<keyword evidence="2" id="KW-0067">ATP-binding</keyword>
<dbReference type="Pfam" id="PF04851">
    <property type="entry name" value="ResIII"/>
    <property type="match status" value="1"/>
</dbReference>
<dbReference type="GO" id="GO:0005524">
    <property type="term" value="F:ATP binding"/>
    <property type="evidence" value="ECO:0007669"/>
    <property type="project" value="InterPro"/>
</dbReference>
<dbReference type="PROSITE" id="PS51192">
    <property type="entry name" value="HELICASE_ATP_BIND_1"/>
    <property type="match status" value="1"/>
</dbReference>
<evidence type="ECO:0000313" key="3">
    <source>
        <dbReference type="Proteomes" id="UP000203408"/>
    </source>
</evidence>
<keyword evidence="2" id="KW-0547">Nucleotide-binding</keyword>
<dbReference type="PANTHER" id="PTHR47396">
    <property type="entry name" value="TYPE I RESTRICTION ENZYME ECOKI R PROTEIN"/>
    <property type="match status" value="1"/>
</dbReference>
<dbReference type="InterPro" id="IPR014001">
    <property type="entry name" value="Helicase_ATP-bd"/>
</dbReference>
<proteinExistence type="predicted"/>
<gene>
    <name evidence="2" type="ORF">CPT_Matisse228</name>
</gene>
<dbReference type="GO" id="GO:0004386">
    <property type="term" value="F:helicase activity"/>
    <property type="evidence" value="ECO:0007669"/>
    <property type="project" value="UniProtKB-KW"/>
</dbReference>
<keyword evidence="3" id="KW-1185">Reference proteome</keyword>
<sequence length="499" mass="57744">MDIEVKFLNTSHVQIQAEANIVYELRDYFSFQPPGYQYQAKYKYGGWNGYIYLMDYNGKLPYGLAYLVTKFAESRGYSIWMDPKIHETEEITQPDFDKWLEEHPVYDGNKQIDPYWYQKQSVFHAIKNRRAVLNLPTSAGKSLIQGLISRWCLENYTGKVLIIVPTTALVDQMIGDIVNYRLLPREAMLGIRSGTAKNSNALIYVSTWQSAVKMPPEWFQQFMCLMVDECHKSTGQSIQKIINTMDQCIFKFGLSGSLKEGKANMMQYIGAFGQIFKPVDTNRLMQEGQVTNLRINTIFMRYKEDEIKKMKGADYQSEIKYITSHTRRNAWICKLALKLAREKDENVFVMFNQIKHGKWLYEQLKKVYDNVVYISGETGIDERNEMKRIAESTKGLIVIGSIGVLSTGISVKNLHHIIFGHPCKSAVIVKQSIGRVLRKHDSKSLATVWDLVDNLATLAKSKNAKNKYSYKNYGMKHAIERVRIYNEEKFDYVIKQIEI</sequence>
<dbReference type="Pfam" id="PF00271">
    <property type="entry name" value="Helicase_C"/>
    <property type="match status" value="1"/>
</dbReference>
<feature type="domain" description="Helicase ATP-binding" evidence="1">
    <location>
        <begin position="122"/>
        <end position="276"/>
    </location>
</feature>
<reference evidence="2 3" key="1">
    <citation type="journal article" date="2015" name="Genome Announc.">
        <title>Complete Genome Sequence of Carbapenemase-Producing Klebsiella pneumoniae Myophage Matisse.</title>
        <authorList>
            <person name="Provasek V.E."/>
            <person name="Lessor L.E."/>
            <person name="Cahill J.L."/>
            <person name="Rasche E.S."/>
            <person name="Kuty Everett G.F."/>
        </authorList>
    </citation>
    <scope>NUCLEOTIDE SEQUENCE [LARGE SCALE GENOMIC DNA]</scope>
</reference>
<dbReference type="Pfam" id="PF21241">
    <property type="entry name" value="UvsW_N"/>
    <property type="match status" value="1"/>
</dbReference>
<keyword evidence="2" id="KW-0378">Hydrolase</keyword>
<dbReference type="Gene3D" id="3.30.780.20">
    <property type="match status" value="1"/>
</dbReference>
<evidence type="ECO:0000259" key="1">
    <source>
        <dbReference type="PROSITE" id="PS51192"/>
    </source>
</evidence>
<dbReference type="InterPro" id="IPR049430">
    <property type="entry name" value="UvsW_N_sf"/>
</dbReference>
<name>A0A0K1LPS9_9CAUD</name>
<dbReference type="InterPro" id="IPR050742">
    <property type="entry name" value="Helicase_Restrict-Modif_Enz"/>
</dbReference>
<protein>
    <submittedName>
        <fullName evidence="2">Helicase</fullName>
    </submittedName>
</protein>
<dbReference type="InterPro" id="IPR049409">
    <property type="entry name" value="UvsW_N"/>
</dbReference>
<dbReference type="SMART" id="SM00487">
    <property type="entry name" value="DEXDc"/>
    <property type="match status" value="1"/>
</dbReference>
<dbReference type="KEGG" id="vg:26613411"/>
<dbReference type="PANTHER" id="PTHR47396:SF1">
    <property type="entry name" value="ATP-DEPENDENT HELICASE IRC3-RELATED"/>
    <property type="match status" value="1"/>
</dbReference>
<dbReference type="SMART" id="SM00490">
    <property type="entry name" value="HELICc"/>
    <property type="match status" value="1"/>
</dbReference>
<dbReference type="EMBL" id="KT001918">
    <property type="protein sequence ID" value="AKU44532.1"/>
    <property type="molecule type" value="Genomic_DNA"/>
</dbReference>
<dbReference type="RefSeq" id="YP_009194472.1">
    <property type="nucleotide sequence ID" value="NC_028750.1"/>
</dbReference>
<keyword evidence="2" id="KW-0347">Helicase</keyword>
<dbReference type="InterPro" id="IPR001650">
    <property type="entry name" value="Helicase_C-like"/>
</dbReference>
<dbReference type="InterPro" id="IPR006935">
    <property type="entry name" value="Helicase/UvrB_N"/>
</dbReference>
<organism evidence="2 3">
    <name type="scientific">Klebsiella phage Matisse</name>
    <dbReference type="NCBI Taxonomy" id="1675607"/>
    <lineage>
        <taxon>Viruses</taxon>
        <taxon>Duplodnaviria</taxon>
        <taxon>Heunggongvirae</taxon>
        <taxon>Uroviricota</taxon>
        <taxon>Caudoviricetes</taxon>
        <taxon>Pantevenvirales</taxon>
        <taxon>Straboviridae</taxon>
        <taxon>Slopekvirus</taxon>
        <taxon>Slopekvirus matisse</taxon>
    </lineage>
</organism>
<dbReference type="InterPro" id="IPR027417">
    <property type="entry name" value="P-loop_NTPase"/>
</dbReference>
<dbReference type="GO" id="GO:0003677">
    <property type="term" value="F:DNA binding"/>
    <property type="evidence" value="ECO:0007669"/>
    <property type="project" value="InterPro"/>
</dbReference>
<dbReference type="GO" id="GO:0016787">
    <property type="term" value="F:hydrolase activity"/>
    <property type="evidence" value="ECO:0007669"/>
    <property type="project" value="InterPro"/>
</dbReference>
<evidence type="ECO:0000313" key="2">
    <source>
        <dbReference type="EMBL" id="AKU44532.1"/>
    </source>
</evidence>
<accession>A0A0K1LPS9</accession>
<dbReference type="Gene3D" id="3.40.50.300">
    <property type="entry name" value="P-loop containing nucleotide triphosphate hydrolases"/>
    <property type="match status" value="2"/>
</dbReference>
<dbReference type="GeneID" id="26613411"/>
<dbReference type="SUPFAM" id="SSF52540">
    <property type="entry name" value="P-loop containing nucleoside triphosphate hydrolases"/>
    <property type="match status" value="2"/>
</dbReference>